<protein>
    <recommendedName>
        <fullName evidence="4">Embryonic flower 1</fullName>
    </recommendedName>
</protein>
<evidence type="ECO:0000256" key="1">
    <source>
        <dbReference type="SAM" id="MobiDB-lite"/>
    </source>
</evidence>
<name>A0A8J5KKT3_ZINOF</name>
<dbReference type="PANTHER" id="PTHR35504">
    <property type="entry name" value="PROTEIN EMBRYONIC FLOWER 1"/>
    <property type="match status" value="1"/>
</dbReference>
<sequence>MDLTMVKQCMLDLLWWIHAVKDAHLRVSYTHFAPQLLARGPRHPRNGDLSNGGIIAPGPTAIAVKIRCHGTGIDPIWCSSLFLVAGGASKHCISFISNSNLQLRASVMEASLKEPLDEGKESLPRTDNKEDSDICSHFTIRGYVAGVRERDVKTCWPLFTPYNESCKKTTNKLPPLHVSNFKRWNCVNCLHTISTSEDVTGKADLRHFSENTIPGERLVPGSSNNISHVAFNSDLCHRKQPNQTITKDVATGDEFQAGRDLRRNTVIIKDKWLSAFLYHDASHTFCDKPNGGANVGDPDVFLKLSGTDLTDQRDSEGVTIKTKAIVKSDSKPKECKMFEVQFGASEDNVVTPVAGNMFVHDLVNLEQRNLEASYCKMGLSNSKNRGPLQDSVSSDSLGKVNHKKVRKLRFIEDIMKTEELHISKKIRTFKGHGETCGVDKNHGSDASKCEAQLGDLNCSSYNDGLEVNQNKEEELSLIHWLKKVSKKFVTNDSQRKKALAEKEYVEIKEKKNSVGISHSRYNDNDADPLQQGFKVDKRNKKHIVEKENKVLLVKSRDNCFIQQQKDWVCRGAIMKKIHTGNAVHKMGRIHSTNNLLPFLGNVGNSSEKRARRKMVSHVESRDSSQVKWSEKEIVKKRKISTTVDKETLDDIPMDIVELLAKNQHERNLVNTDVTCKNKHELSMAQGEIRNGYESYVSGHCEDKVSNAKYKSYSNPNDIGYDIPTASCSTQNAECGASKSEHRKQILIDLNQQATEFMTIPQYDGHQSYATDDSKKIYPSQSSSWDQMRLHNLESYQTYQGFSVPCSSRATHHVLSSPLIGRKYSTDMGNIDPCCNHGKMIPSDSLFDRSQKTVSQESEVSERMNLIGSYFVSGGGPSWQSSNGTQMARSYCMDGRNRLHSGSMVPMELHTDETVPALHLLRLVDQAAHPVASWDLNFTGNAQNSLLNQPPEMLGMKVGLKIRETPENPFAAPYSTCDQNDGKSSRPYRPVPRVGDLGSLLQKEIMSQSNYASLGYKDWCYNKLPSCCIGGIEKMHAPSEITKINLSSIVNNKKNTKCGDSFVHKFDMGQASISKMDGLVQSMRHQYVPVNCIINQNPADFSLPDDDNVYMRGSEDQSLICIFPQLESENSFPNRSSWYQTHHDRKKWPVAKLPTVKG</sequence>
<dbReference type="AlphaFoldDB" id="A0A8J5KKT3"/>
<dbReference type="PANTHER" id="PTHR35504:SF1">
    <property type="entry name" value="PROTEIN EMBRYONIC FLOWER 1"/>
    <property type="match status" value="1"/>
</dbReference>
<comment type="caution">
    <text evidence="2">The sequence shown here is derived from an EMBL/GenBank/DDBJ whole genome shotgun (WGS) entry which is preliminary data.</text>
</comment>
<proteinExistence type="predicted"/>
<accession>A0A8J5KKT3</accession>
<feature type="region of interest" description="Disordered" evidence="1">
    <location>
        <begin position="970"/>
        <end position="989"/>
    </location>
</feature>
<organism evidence="2 3">
    <name type="scientific">Zingiber officinale</name>
    <name type="common">Ginger</name>
    <name type="synonym">Amomum zingiber</name>
    <dbReference type="NCBI Taxonomy" id="94328"/>
    <lineage>
        <taxon>Eukaryota</taxon>
        <taxon>Viridiplantae</taxon>
        <taxon>Streptophyta</taxon>
        <taxon>Embryophyta</taxon>
        <taxon>Tracheophyta</taxon>
        <taxon>Spermatophyta</taxon>
        <taxon>Magnoliopsida</taxon>
        <taxon>Liliopsida</taxon>
        <taxon>Zingiberales</taxon>
        <taxon>Zingiberaceae</taxon>
        <taxon>Zingiber</taxon>
    </lineage>
</organism>
<dbReference type="GO" id="GO:0045892">
    <property type="term" value="P:negative regulation of DNA-templated transcription"/>
    <property type="evidence" value="ECO:0007669"/>
    <property type="project" value="InterPro"/>
</dbReference>
<gene>
    <name evidence="2" type="ORF">ZIOFF_056059</name>
</gene>
<evidence type="ECO:0000313" key="3">
    <source>
        <dbReference type="Proteomes" id="UP000734854"/>
    </source>
</evidence>
<dbReference type="Proteomes" id="UP000734854">
    <property type="component" value="Unassembled WGS sequence"/>
</dbReference>
<reference evidence="2 3" key="1">
    <citation type="submission" date="2020-08" db="EMBL/GenBank/DDBJ databases">
        <title>Plant Genome Project.</title>
        <authorList>
            <person name="Zhang R.-G."/>
        </authorList>
    </citation>
    <scope>NUCLEOTIDE SEQUENCE [LARGE SCALE GENOMIC DNA]</scope>
    <source>
        <tissue evidence="2">Rhizome</tissue>
    </source>
</reference>
<dbReference type="EMBL" id="JACMSC010000015">
    <property type="protein sequence ID" value="KAG6487473.1"/>
    <property type="molecule type" value="Genomic_DNA"/>
</dbReference>
<dbReference type="GO" id="GO:0009910">
    <property type="term" value="P:negative regulation of flower development"/>
    <property type="evidence" value="ECO:0007669"/>
    <property type="project" value="InterPro"/>
</dbReference>
<dbReference type="GO" id="GO:0048367">
    <property type="term" value="P:shoot system development"/>
    <property type="evidence" value="ECO:0007669"/>
    <property type="project" value="InterPro"/>
</dbReference>
<evidence type="ECO:0008006" key="4">
    <source>
        <dbReference type="Google" id="ProtNLM"/>
    </source>
</evidence>
<dbReference type="InterPro" id="IPR034583">
    <property type="entry name" value="EMF1"/>
</dbReference>
<keyword evidence="3" id="KW-1185">Reference proteome</keyword>
<evidence type="ECO:0000313" key="2">
    <source>
        <dbReference type="EMBL" id="KAG6487473.1"/>
    </source>
</evidence>